<evidence type="ECO:0000256" key="3">
    <source>
        <dbReference type="ARBA" id="ARBA00023306"/>
    </source>
</evidence>
<sequence>MSFSENVKEELYHLPLEDSAEAKAEFFGFVKSRGALRIRSNNTFLVIPLGSISSLKRLYLLSKFLDLSLFETQVKETLRFKHVRGGEIIYRFSDVEKLLKMAKISITGDSLPPLVKKDPVYFGAFVRGLFLAGGSIVDPSKGYHLEVILDTTREFVERLKAHLWSAFNIKSGIVTVRNHFKLYLKSSRDIIELLSLMGAFRVVAVLQKAVEVRQIRSDVSRTLNFLTANANKSGQAMARQVKAIRLIEEKIGLDRLPEDLRKIAELRLEYEDLSLRELGELMDPPMSKSAVYNRFKKIIKIAESLGGLDEMPVL</sequence>
<evidence type="ECO:0000259" key="5">
    <source>
        <dbReference type="Pfam" id="PF02650"/>
    </source>
</evidence>
<comment type="similarity">
    <text evidence="4">Belongs to the WhiA family.</text>
</comment>
<keyword evidence="1 4" id="KW-0132">Cell division</keyword>
<dbReference type="Pfam" id="PF14527">
    <property type="entry name" value="LAGLIDADG_WhiA"/>
    <property type="match status" value="1"/>
</dbReference>
<dbReference type="Proteomes" id="UP000002382">
    <property type="component" value="Chromosome"/>
</dbReference>
<proteinExistence type="inferred from homology"/>
<dbReference type="PANTHER" id="PTHR37307">
    <property type="entry name" value="CELL DIVISION PROTEIN WHIA-RELATED"/>
    <property type="match status" value="1"/>
</dbReference>
<dbReference type="GO" id="GO:0043937">
    <property type="term" value="P:regulation of sporulation"/>
    <property type="evidence" value="ECO:0007669"/>
    <property type="project" value="InterPro"/>
</dbReference>
<keyword evidence="2 4" id="KW-0238">DNA-binding</keyword>
<dbReference type="GO" id="GO:0051301">
    <property type="term" value="P:cell division"/>
    <property type="evidence" value="ECO:0007669"/>
    <property type="project" value="UniProtKB-UniRule"/>
</dbReference>
<reference evidence="7 8" key="1">
    <citation type="submission" date="2009-06" db="EMBL/GenBank/DDBJ databases">
        <title>Complete sequence of Thermotogales bacterium TBF 19.5.1.</title>
        <authorList>
            <consortium name="US DOE Joint Genome Institute"/>
            <person name="Lucas S."/>
            <person name="Copeland A."/>
            <person name="Lapidus A."/>
            <person name="Glavina del Rio T."/>
            <person name="Tice H."/>
            <person name="Bruce D."/>
            <person name="Goodwin L."/>
            <person name="Pitluck S."/>
            <person name="Chertkov O."/>
            <person name="Brettin T."/>
            <person name="Detter J.C."/>
            <person name="Han C."/>
            <person name="Schmutz J."/>
            <person name="Larimer F."/>
            <person name="Land M."/>
            <person name="Hauser L."/>
            <person name="Kyrpides N."/>
            <person name="Ovchinnikova G."/>
            <person name="Noll K."/>
        </authorList>
    </citation>
    <scope>NUCLEOTIDE SEQUENCE [LARGE SCALE GENOMIC DNA]</scope>
    <source>
        <strain evidence="8">ATCC BAA-1733 / DSM 21960 / TBF 19.5.1</strain>
    </source>
</reference>
<reference evidence="7 8" key="2">
    <citation type="journal article" date="2011" name="J. Bacteriol.">
        <title>Genome Sequence of Kosmotoga olearia Strain TBF 19.5.1, a Thermophilic Bacterium with a Wide Growth Temperature Range, Isolated from the Troll B Oil Platform in the North Sea.</title>
        <authorList>
            <person name="Swithers K.S."/>
            <person name="Dipippo J.L."/>
            <person name="Bruce D.C."/>
            <person name="Detter C."/>
            <person name="Tapia R."/>
            <person name="Han S."/>
            <person name="Goodwin L.A."/>
            <person name="Han J."/>
            <person name="Woyke T."/>
            <person name="Pitluck S."/>
            <person name="Pennacchio L."/>
            <person name="Nolan M."/>
            <person name="Mikhailova N."/>
            <person name="Land M.L."/>
            <person name="Nesbo C.L."/>
            <person name="Gogarten J.P."/>
            <person name="Noll K.M."/>
        </authorList>
    </citation>
    <scope>NUCLEOTIDE SEQUENCE [LARGE SCALE GENOMIC DNA]</scope>
    <source>
        <strain evidence="8">ATCC BAA-1733 / DSM 21960 / TBF 19.5.1</strain>
    </source>
</reference>
<dbReference type="RefSeq" id="WP_015869349.1">
    <property type="nucleotide sequence ID" value="NC_012785.1"/>
</dbReference>
<protein>
    <recommendedName>
        <fullName evidence="4">Probable cell division protein WhiA</fullName>
    </recommendedName>
</protein>
<dbReference type="InterPro" id="IPR023054">
    <property type="entry name" value="Sporulation_regulator_WhiA_C"/>
</dbReference>
<dbReference type="InterPro" id="IPR027434">
    <property type="entry name" value="Homing_endonucl"/>
</dbReference>
<evidence type="ECO:0000256" key="4">
    <source>
        <dbReference type="HAMAP-Rule" id="MF_01420"/>
    </source>
</evidence>
<keyword evidence="3 4" id="KW-0131">Cell cycle</keyword>
<evidence type="ECO:0000313" key="8">
    <source>
        <dbReference type="Proteomes" id="UP000002382"/>
    </source>
</evidence>
<dbReference type="eggNOG" id="COG1481">
    <property type="taxonomic scope" value="Bacteria"/>
</dbReference>
<dbReference type="EMBL" id="CP001634">
    <property type="protein sequence ID" value="ACR80708.1"/>
    <property type="molecule type" value="Genomic_DNA"/>
</dbReference>
<dbReference type="InterPro" id="IPR039518">
    <property type="entry name" value="WhiA_LAGLIDADG_dom"/>
</dbReference>
<dbReference type="STRING" id="521045.Kole_2030"/>
<organism evidence="7 8">
    <name type="scientific">Kosmotoga olearia (strain ATCC BAA-1733 / DSM 21960 / TBF 19.5.1)</name>
    <dbReference type="NCBI Taxonomy" id="521045"/>
    <lineage>
        <taxon>Bacteria</taxon>
        <taxon>Thermotogati</taxon>
        <taxon>Thermotogota</taxon>
        <taxon>Thermotogae</taxon>
        <taxon>Kosmotogales</taxon>
        <taxon>Kosmotogaceae</taxon>
        <taxon>Kosmotoga</taxon>
    </lineage>
</organism>
<feature type="domain" description="Sporulation regulator WhiA C-terminal" evidence="5">
    <location>
        <begin position="219"/>
        <end position="302"/>
    </location>
</feature>
<dbReference type="HAMAP" id="MF_01420">
    <property type="entry name" value="HTH_type_WhiA"/>
    <property type="match status" value="1"/>
</dbReference>
<evidence type="ECO:0000256" key="1">
    <source>
        <dbReference type="ARBA" id="ARBA00022618"/>
    </source>
</evidence>
<dbReference type="GO" id="GO:0003677">
    <property type="term" value="F:DNA binding"/>
    <property type="evidence" value="ECO:0007669"/>
    <property type="project" value="UniProtKB-UniRule"/>
</dbReference>
<dbReference type="PANTHER" id="PTHR37307:SF1">
    <property type="entry name" value="CELL DIVISION PROTEIN WHIA-RELATED"/>
    <property type="match status" value="1"/>
</dbReference>
<dbReference type="Gene3D" id="3.10.28.10">
    <property type="entry name" value="Homing endonucleases"/>
    <property type="match status" value="1"/>
</dbReference>
<accession>C5CHN2</accession>
<dbReference type="AlphaFoldDB" id="C5CHN2"/>
<dbReference type="Pfam" id="PF02650">
    <property type="entry name" value="HTH_WhiA"/>
    <property type="match status" value="1"/>
</dbReference>
<evidence type="ECO:0000256" key="2">
    <source>
        <dbReference type="ARBA" id="ARBA00023125"/>
    </source>
</evidence>
<dbReference type="SUPFAM" id="SSF55608">
    <property type="entry name" value="Homing endonucleases"/>
    <property type="match status" value="1"/>
</dbReference>
<comment type="function">
    <text evidence="4">Involved in cell division and chromosome segregation.</text>
</comment>
<dbReference type="KEGG" id="kol:Kole_2030"/>
<dbReference type="HOGENOM" id="CLU_053282_0_1_0"/>
<feature type="domain" description="WhiA LAGLIDADG-like" evidence="6">
    <location>
        <begin position="123"/>
        <end position="213"/>
    </location>
</feature>
<dbReference type="NCBIfam" id="TIGR00647">
    <property type="entry name" value="DNA_bind_WhiA"/>
    <property type="match status" value="1"/>
</dbReference>
<dbReference type="OrthoDB" id="401278at2"/>
<evidence type="ECO:0000259" key="6">
    <source>
        <dbReference type="Pfam" id="PF14527"/>
    </source>
</evidence>
<keyword evidence="8" id="KW-1185">Reference proteome</keyword>
<gene>
    <name evidence="4" type="primary">whiA</name>
    <name evidence="7" type="ordered locus">Kole_2030</name>
</gene>
<name>C5CHN2_KOSOT</name>
<evidence type="ECO:0000313" key="7">
    <source>
        <dbReference type="EMBL" id="ACR80708.1"/>
    </source>
</evidence>
<dbReference type="InterPro" id="IPR003802">
    <property type="entry name" value="Sporulation_regulator_WhiA"/>
</dbReference>